<keyword evidence="1" id="KW-0472">Membrane</keyword>
<protein>
    <submittedName>
        <fullName evidence="2">Uncharacterized protein</fullName>
    </submittedName>
</protein>
<evidence type="ECO:0000313" key="2">
    <source>
        <dbReference type="EMBL" id="MPM52930.1"/>
    </source>
</evidence>
<feature type="transmembrane region" description="Helical" evidence="1">
    <location>
        <begin position="35"/>
        <end position="60"/>
    </location>
</feature>
<proteinExistence type="predicted"/>
<accession>A0A645AIB8</accession>
<dbReference type="EMBL" id="VSSQ01014094">
    <property type="protein sequence ID" value="MPM52930.1"/>
    <property type="molecule type" value="Genomic_DNA"/>
</dbReference>
<name>A0A645AIB8_9ZZZZ</name>
<evidence type="ECO:0000256" key="1">
    <source>
        <dbReference type="SAM" id="Phobius"/>
    </source>
</evidence>
<gene>
    <name evidence="2" type="ORF">SDC9_99694</name>
</gene>
<keyword evidence="1" id="KW-1133">Transmembrane helix</keyword>
<sequence length="99" mass="10789">MICKFNFSSTSFDDFTFVSIYSRTNVTINPNIKPIIAPIIVFIILLGLTGLFGITLLSIISTLSVFIILDSSLVNTLVISLAILLANLGLFSLTDTFII</sequence>
<reference evidence="2" key="1">
    <citation type="submission" date="2019-08" db="EMBL/GenBank/DDBJ databases">
        <authorList>
            <person name="Kucharzyk K."/>
            <person name="Murdoch R.W."/>
            <person name="Higgins S."/>
            <person name="Loffler F."/>
        </authorList>
    </citation>
    <scope>NUCLEOTIDE SEQUENCE</scope>
</reference>
<keyword evidence="1" id="KW-0812">Transmembrane</keyword>
<dbReference type="AlphaFoldDB" id="A0A645AIB8"/>
<organism evidence="2">
    <name type="scientific">bioreactor metagenome</name>
    <dbReference type="NCBI Taxonomy" id="1076179"/>
    <lineage>
        <taxon>unclassified sequences</taxon>
        <taxon>metagenomes</taxon>
        <taxon>ecological metagenomes</taxon>
    </lineage>
</organism>
<feature type="transmembrane region" description="Helical" evidence="1">
    <location>
        <begin position="72"/>
        <end position="93"/>
    </location>
</feature>
<comment type="caution">
    <text evidence="2">The sequence shown here is derived from an EMBL/GenBank/DDBJ whole genome shotgun (WGS) entry which is preliminary data.</text>
</comment>